<dbReference type="InterPro" id="IPR006158">
    <property type="entry name" value="Cobalamin-bd"/>
</dbReference>
<dbReference type="GO" id="GO:0046653">
    <property type="term" value="P:tetrahydrofolate metabolic process"/>
    <property type="evidence" value="ECO:0007669"/>
    <property type="project" value="TreeGrafter"/>
</dbReference>
<dbReference type="PANTHER" id="PTHR45833">
    <property type="entry name" value="METHIONINE SYNTHASE"/>
    <property type="match status" value="1"/>
</dbReference>
<evidence type="ECO:0000313" key="6">
    <source>
        <dbReference type="Proteomes" id="UP000199259"/>
    </source>
</evidence>
<dbReference type="OrthoDB" id="125248at2157"/>
<dbReference type="InterPro" id="IPR003759">
    <property type="entry name" value="Cbl-bd_cap"/>
</dbReference>
<evidence type="ECO:0000313" key="5">
    <source>
        <dbReference type="EMBL" id="SDF82505.1"/>
    </source>
</evidence>
<dbReference type="Gene3D" id="1.10.1240.10">
    <property type="entry name" value="Methionine synthase domain"/>
    <property type="match status" value="1"/>
</dbReference>
<dbReference type="GO" id="GO:0008705">
    <property type="term" value="F:methionine synthase activity"/>
    <property type="evidence" value="ECO:0007669"/>
    <property type="project" value="TreeGrafter"/>
</dbReference>
<reference evidence="5 6" key="1">
    <citation type="submission" date="2016-10" db="EMBL/GenBank/DDBJ databases">
        <authorList>
            <person name="Varghese N."/>
            <person name="Submissions S."/>
        </authorList>
    </citation>
    <scope>NUCLEOTIDE SEQUENCE [LARGE SCALE GENOMIC DNA]</scope>
    <source>
        <strain evidence="5 6">PL 12/M</strain>
    </source>
</reference>
<dbReference type="InterPro" id="IPR050554">
    <property type="entry name" value="Met_Synthase/Corrinoid"/>
</dbReference>
<dbReference type="SUPFAM" id="SSF52242">
    <property type="entry name" value="Cobalamin (vitamin B12)-binding domain"/>
    <property type="match status" value="1"/>
</dbReference>
<dbReference type="EMBL" id="FNCA01000004">
    <property type="protein sequence ID" value="SDF82505.1"/>
    <property type="molecule type" value="Genomic_DNA"/>
</dbReference>
<evidence type="ECO:0000256" key="2">
    <source>
        <dbReference type="ARBA" id="ARBA00022723"/>
    </source>
</evidence>
<dbReference type="Pfam" id="PF02607">
    <property type="entry name" value="B12-binding_2"/>
    <property type="match status" value="1"/>
</dbReference>
<dbReference type="PANTHER" id="PTHR45833:SF1">
    <property type="entry name" value="METHIONINE SYNTHASE"/>
    <property type="match status" value="1"/>
</dbReference>
<dbReference type="GO" id="GO:0005829">
    <property type="term" value="C:cytosol"/>
    <property type="evidence" value="ECO:0007669"/>
    <property type="project" value="TreeGrafter"/>
</dbReference>
<keyword evidence="2" id="KW-0479">Metal-binding</keyword>
<dbReference type="GO" id="GO:0046872">
    <property type="term" value="F:metal ion binding"/>
    <property type="evidence" value="ECO:0007669"/>
    <property type="project" value="UniProtKB-KW"/>
</dbReference>
<accession>A0A7Z7AWG8</accession>
<comment type="similarity">
    <text evidence="1">Belongs to the methylamine corrinoid protein family.</text>
</comment>
<dbReference type="PROSITE" id="PS51332">
    <property type="entry name" value="B12_BINDING"/>
    <property type="match status" value="1"/>
</dbReference>
<dbReference type="InterPro" id="IPR036724">
    <property type="entry name" value="Cobalamin-bd_sf"/>
</dbReference>
<keyword evidence="6" id="KW-1185">Reference proteome</keyword>
<dbReference type="RefSeq" id="WP_091709798.1">
    <property type="nucleotide sequence ID" value="NZ_FNCA01000004.1"/>
</dbReference>
<evidence type="ECO:0000259" key="4">
    <source>
        <dbReference type="PROSITE" id="PS51332"/>
    </source>
</evidence>
<name>A0A7Z7AWG8_9EURY</name>
<dbReference type="InterPro" id="IPR036594">
    <property type="entry name" value="Meth_synthase_dom"/>
</dbReference>
<evidence type="ECO:0000256" key="3">
    <source>
        <dbReference type="ARBA" id="ARBA00023285"/>
    </source>
</evidence>
<dbReference type="GO" id="GO:0050667">
    <property type="term" value="P:homocysteine metabolic process"/>
    <property type="evidence" value="ECO:0007669"/>
    <property type="project" value="TreeGrafter"/>
</dbReference>
<gene>
    <name evidence="5" type="ORF">SAMN04488589_1440</name>
</gene>
<dbReference type="GO" id="GO:0031419">
    <property type="term" value="F:cobalamin binding"/>
    <property type="evidence" value="ECO:0007669"/>
    <property type="project" value="InterPro"/>
</dbReference>
<comment type="caution">
    <text evidence="5">The sequence shown here is derived from an EMBL/GenBank/DDBJ whole genome shotgun (WGS) entry which is preliminary data.</text>
</comment>
<proteinExistence type="inferred from homology"/>
<evidence type="ECO:0000256" key="1">
    <source>
        <dbReference type="ARBA" id="ARBA00010854"/>
    </source>
</evidence>
<keyword evidence="3" id="KW-0170">Cobalt</keyword>
<dbReference type="Pfam" id="PF02310">
    <property type="entry name" value="B12-binding"/>
    <property type="match status" value="1"/>
</dbReference>
<organism evidence="5 6">
    <name type="scientific">Methanolobus vulcani</name>
    <dbReference type="NCBI Taxonomy" id="38026"/>
    <lineage>
        <taxon>Archaea</taxon>
        <taxon>Methanobacteriati</taxon>
        <taxon>Methanobacteriota</taxon>
        <taxon>Stenosarchaea group</taxon>
        <taxon>Methanomicrobia</taxon>
        <taxon>Methanosarcinales</taxon>
        <taxon>Methanosarcinaceae</taxon>
        <taxon>Methanolobus</taxon>
    </lineage>
</organism>
<protein>
    <submittedName>
        <fullName evidence="5">Methylmalonyl-CoA mutase C-terminal domain-containing protein</fullName>
    </submittedName>
</protein>
<dbReference type="AlphaFoldDB" id="A0A7Z7AWG8"/>
<dbReference type="Proteomes" id="UP000199259">
    <property type="component" value="Unassembled WGS sequence"/>
</dbReference>
<feature type="domain" description="B12-binding" evidence="4">
    <location>
        <begin position="226"/>
        <end position="358"/>
    </location>
</feature>
<dbReference type="Gene3D" id="3.40.50.280">
    <property type="entry name" value="Cobalamin-binding domain"/>
    <property type="match status" value="1"/>
</dbReference>
<sequence length="358" mass="40594">MLEEGDLSTCLLNELDQIANEIVDLHYERIPDLYLKYGSSGKKKSIADVKHHLIFLENACKYESPELFMAYIDWLKILFKHLGLPSSYMLDNLDVIREVLGSRDDLNNSKILFDILDSGKDRLLSDTPVLSCYLEKSKLPSLVKEYNSFLLENDEKGAYRLIIQAVEQGIDIKDIYLNIFQCSQLEIGRLWQLNSISVAKEHFCTAATQKIMAQLYPYVLSRSGNKHGVVAACVGTELHEMGMRMVADFFEMEGWNTCYLGANTPVESIIRTVAEVQADLLLLSVTMVGHLNMLSDVIRRIREDERINDILIIVGGYPFNVDRDLWKKVGADAYARNARKAVEIADTLVDGLSRQEVS</sequence>